<keyword evidence="3" id="KW-0808">Transferase</keyword>
<feature type="transmembrane region" description="Helical" evidence="9">
    <location>
        <begin position="154"/>
        <end position="171"/>
    </location>
</feature>
<dbReference type="Pfam" id="PF09594">
    <property type="entry name" value="GT87"/>
    <property type="match status" value="1"/>
</dbReference>
<reference evidence="11 12" key="1">
    <citation type="journal article" date="2019" name="Int. J. Syst. Evol. Microbiol.">
        <title>The Global Catalogue of Microorganisms (GCM) 10K type strain sequencing project: providing services to taxonomists for standard genome sequencing and annotation.</title>
        <authorList>
            <consortium name="The Broad Institute Genomics Platform"/>
            <consortium name="The Broad Institute Genome Sequencing Center for Infectious Disease"/>
            <person name="Wu L."/>
            <person name="Ma J."/>
        </authorList>
    </citation>
    <scope>NUCLEOTIDE SEQUENCE [LARGE SCALE GENOMIC DNA]</scope>
    <source>
        <strain evidence="11 12">JCM 13249</strain>
    </source>
</reference>
<feature type="region of interest" description="Disordered" evidence="8">
    <location>
        <begin position="392"/>
        <end position="414"/>
    </location>
</feature>
<feature type="transmembrane region" description="Helical" evidence="9">
    <location>
        <begin position="371"/>
        <end position="389"/>
    </location>
</feature>
<evidence type="ECO:0000256" key="7">
    <source>
        <dbReference type="ARBA" id="ARBA00024033"/>
    </source>
</evidence>
<feature type="chain" id="PRO_5047434009" evidence="10">
    <location>
        <begin position="18"/>
        <end position="414"/>
    </location>
</feature>
<feature type="transmembrane region" description="Helical" evidence="9">
    <location>
        <begin position="223"/>
        <end position="252"/>
    </location>
</feature>
<keyword evidence="10" id="KW-0732">Signal</keyword>
<dbReference type="Proteomes" id="UP001500655">
    <property type="component" value="Unassembled WGS sequence"/>
</dbReference>
<comment type="similarity">
    <text evidence="7">Belongs to the glycosyltransferase 87 family.</text>
</comment>
<feature type="transmembrane region" description="Helical" evidence="9">
    <location>
        <begin position="191"/>
        <end position="217"/>
    </location>
</feature>
<keyword evidence="12" id="KW-1185">Reference proteome</keyword>
<feature type="transmembrane region" description="Helical" evidence="9">
    <location>
        <begin position="259"/>
        <end position="280"/>
    </location>
</feature>
<feature type="compositionally biased region" description="Pro residues" evidence="8">
    <location>
        <begin position="404"/>
        <end position="414"/>
    </location>
</feature>
<feature type="transmembrane region" description="Helical" evidence="9">
    <location>
        <begin position="346"/>
        <end position="365"/>
    </location>
</feature>
<evidence type="ECO:0000256" key="3">
    <source>
        <dbReference type="ARBA" id="ARBA00022679"/>
    </source>
</evidence>
<evidence type="ECO:0000313" key="12">
    <source>
        <dbReference type="Proteomes" id="UP001500655"/>
    </source>
</evidence>
<sequence>MVLYAVSALFAAYTAMASTLAPHRVWGAIAIAGYGLAAVAALVQLNRHQSAGVRARAWLVGVTWATTALLPLVIEAIQRAAGTAGRAQEEVIVIEDGGQRLIETGTPYLGRAAIAALDAPDRLLGYLPYQPAMASFGLVRAADPGAHWWSDARVWFAVATALALGTALYVLRRAGADPARLIRAAQVATVLPLCALTLATGGDDLPVLGLCLLAFAFAAARRWGWAGVALGAAAALKLFAWPVAIVLGVLALTRGRRAVLRLAAGTLGLPALTLVPALIVDASAFVENVLRFPLGHGLVVSPAQSPLPGYLIATALPDGRYVALGLLAAAGLAIGVWVIRRPPRTAAAAAVVTGVGLLAALLLLPATRFGYLLYPVAFLVWAGCLRLPTDEPRVPRQRRRPVTRPQPAPSEPAG</sequence>
<gene>
    <name evidence="11" type="ORF">GCM10009681_46560</name>
</gene>
<comment type="caution">
    <text evidence="11">The sequence shown here is derived from an EMBL/GenBank/DDBJ whole genome shotgun (WGS) entry which is preliminary data.</text>
</comment>
<evidence type="ECO:0000256" key="9">
    <source>
        <dbReference type="SAM" id="Phobius"/>
    </source>
</evidence>
<name>A0ABN2KZ32_9ACTN</name>
<keyword evidence="5 9" id="KW-1133">Transmembrane helix</keyword>
<evidence type="ECO:0000256" key="8">
    <source>
        <dbReference type="SAM" id="MobiDB-lite"/>
    </source>
</evidence>
<keyword evidence="6 9" id="KW-0472">Membrane</keyword>
<keyword evidence="4 9" id="KW-0812">Transmembrane</keyword>
<protein>
    <submittedName>
        <fullName evidence="11">Glycosyltransferase 87 family protein</fullName>
    </submittedName>
</protein>
<accession>A0ABN2KZ32</accession>
<evidence type="ECO:0000256" key="4">
    <source>
        <dbReference type="ARBA" id="ARBA00022692"/>
    </source>
</evidence>
<evidence type="ECO:0000313" key="11">
    <source>
        <dbReference type="EMBL" id="GAA1769827.1"/>
    </source>
</evidence>
<comment type="subcellular location">
    <subcellularLocation>
        <location evidence="1">Cell membrane</location>
        <topology evidence="1">Multi-pass membrane protein</topology>
    </subcellularLocation>
</comment>
<feature type="signal peptide" evidence="10">
    <location>
        <begin position="1"/>
        <end position="17"/>
    </location>
</feature>
<keyword evidence="2" id="KW-1003">Cell membrane</keyword>
<organism evidence="11 12">
    <name type="scientific">Luedemannella helvata</name>
    <dbReference type="NCBI Taxonomy" id="349315"/>
    <lineage>
        <taxon>Bacteria</taxon>
        <taxon>Bacillati</taxon>
        <taxon>Actinomycetota</taxon>
        <taxon>Actinomycetes</taxon>
        <taxon>Micromonosporales</taxon>
        <taxon>Micromonosporaceae</taxon>
        <taxon>Luedemannella</taxon>
    </lineage>
</organism>
<evidence type="ECO:0000256" key="6">
    <source>
        <dbReference type="ARBA" id="ARBA00023136"/>
    </source>
</evidence>
<feature type="transmembrane region" description="Helical" evidence="9">
    <location>
        <begin position="321"/>
        <end position="339"/>
    </location>
</feature>
<evidence type="ECO:0000256" key="1">
    <source>
        <dbReference type="ARBA" id="ARBA00004651"/>
    </source>
</evidence>
<dbReference type="EMBL" id="BAAALS010000027">
    <property type="protein sequence ID" value="GAA1769827.1"/>
    <property type="molecule type" value="Genomic_DNA"/>
</dbReference>
<evidence type="ECO:0000256" key="5">
    <source>
        <dbReference type="ARBA" id="ARBA00022989"/>
    </source>
</evidence>
<feature type="transmembrane region" description="Helical" evidence="9">
    <location>
        <begin position="57"/>
        <end position="74"/>
    </location>
</feature>
<feature type="transmembrane region" description="Helical" evidence="9">
    <location>
        <begin position="27"/>
        <end position="45"/>
    </location>
</feature>
<evidence type="ECO:0000256" key="10">
    <source>
        <dbReference type="SAM" id="SignalP"/>
    </source>
</evidence>
<dbReference type="InterPro" id="IPR018584">
    <property type="entry name" value="GT87"/>
</dbReference>
<proteinExistence type="inferred from homology"/>
<evidence type="ECO:0000256" key="2">
    <source>
        <dbReference type="ARBA" id="ARBA00022475"/>
    </source>
</evidence>